<dbReference type="EMBL" id="JABFRW010000095">
    <property type="protein sequence ID" value="NOT34133.1"/>
    <property type="molecule type" value="Genomic_DNA"/>
</dbReference>
<dbReference type="Proteomes" id="UP000580839">
    <property type="component" value="Unassembled WGS sequence"/>
</dbReference>
<comment type="caution">
    <text evidence="2">The sequence shown here is derived from an EMBL/GenBank/DDBJ whole genome shotgun (WGS) entry which is preliminary data.</text>
</comment>
<dbReference type="SUPFAM" id="SSF56436">
    <property type="entry name" value="C-type lectin-like"/>
    <property type="match status" value="1"/>
</dbReference>
<dbReference type="PANTHER" id="PTHR23150">
    <property type="entry name" value="SULFATASE MODIFYING FACTOR 1, 2"/>
    <property type="match status" value="1"/>
</dbReference>
<proteinExistence type="predicted"/>
<protein>
    <submittedName>
        <fullName evidence="2">Formylglycine-generating enzyme family protein</fullName>
    </submittedName>
</protein>
<reference evidence="2 3" key="1">
    <citation type="submission" date="2020-04" db="EMBL/GenBank/DDBJ databases">
        <title>Metagenomic profiling of ammonia- and methane-oxidizing microorganisms in a Dutch drinking water treatment plant.</title>
        <authorList>
            <person name="Poghosyan L."/>
            <person name="Leucker S."/>
        </authorList>
    </citation>
    <scope>NUCLEOTIDE SEQUENCE [LARGE SCALE GENOMIC DNA]</scope>
    <source>
        <strain evidence="2">S-RSF-IL-03</strain>
    </source>
</reference>
<dbReference type="Gene3D" id="3.90.1580.10">
    <property type="entry name" value="paralog of FGE (formylglycine-generating enzyme)"/>
    <property type="match status" value="1"/>
</dbReference>
<feature type="domain" description="Sulfatase-modifying factor enzyme-like" evidence="1">
    <location>
        <begin position="14"/>
        <end position="246"/>
    </location>
</feature>
<accession>A0A849SKB7</accession>
<dbReference type="InterPro" id="IPR042095">
    <property type="entry name" value="SUMF_sf"/>
</dbReference>
<sequence>MPGLGSGAARESLLVRIPAGHYEPLYRRPSRDGLPTSRVAVPAFWLASHAVTNSEYLAFVREHPEWRRSNARRLFVDESYLRHWRSDLDFGDSTLAESPVVNVSWFAARAYCAAHGHQLPTVDQWEYAGAASERSTNAMRDTLFQDRLRAWYSRPTPERLAHVRSTFRNVYGVWDMHGLIWEWTSDFSSALVNGESRADEALDRSLYCGSGAANAADFRDYAAFMRFAFRSSLSARYCVANLGFREAATLPRSDSEPAGGRP</sequence>
<gene>
    <name evidence="2" type="ORF">HOP12_08195</name>
</gene>
<dbReference type="GO" id="GO:0120147">
    <property type="term" value="F:formylglycine-generating oxidase activity"/>
    <property type="evidence" value="ECO:0007669"/>
    <property type="project" value="TreeGrafter"/>
</dbReference>
<dbReference type="InterPro" id="IPR051043">
    <property type="entry name" value="Sulfatase_Mod_Factor_Kinase"/>
</dbReference>
<evidence type="ECO:0000259" key="1">
    <source>
        <dbReference type="Pfam" id="PF03781"/>
    </source>
</evidence>
<evidence type="ECO:0000313" key="3">
    <source>
        <dbReference type="Proteomes" id="UP000580839"/>
    </source>
</evidence>
<dbReference type="InterPro" id="IPR005532">
    <property type="entry name" value="SUMF_dom"/>
</dbReference>
<organism evidence="2 3">
    <name type="scientific">Eiseniibacteriota bacterium</name>
    <dbReference type="NCBI Taxonomy" id="2212470"/>
    <lineage>
        <taxon>Bacteria</taxon>
        <taxon>Candidatus Eiseniibacteriota</taxon>
    </lineage>
</organism>
<evidence type="ECO:0000313" key="2">
    <source>
        <dbReference type="EMBL" id="NOT34133.1"/>
    </source>
</evidence>
<dbReference type="AlphaFoldDB" id="A0A849SKB7"/>
<dbReference type="PANTHER" id="PTHR23150:SF19">
    <property type="entry name" value="FORMYLGLYCINE-GENERATING ENZYME"/>
    <property type="match status" value="1"/>
</dbReference>
<dbReference type="Pfam" id="PF03781">
    <property type="entry name" value="FGE-sulfatase"/>
    <property type="match status" value="1"/>
</dbReference>
<dbReference type="InterPro" id="IPR016187">
    <property type="entry name" value="CTDL_fold"/>
</dbReference>
<name>A0A849SKB7_UNCEI</name>